<name>A0A7C4RSF5_9BACT</name>
<dbReference type="EMBL" id="DSUH01000016">
    <property type="protein sequence ID" value="HGU31358.1"/>
    <property type="molecule type" value="Genomic_DNA"/>
</dbReference>
<feature type="domain" description="DUF4412" evidence="1">
    <location>
        <begin position="107"/>
        <end position="270"/>
    </location>
</feature>
<reference evidence="2" key="1">
    <citation type="journal article" date="2020" name="mSystems">
        <title>Genome- and Community-Level Interaction Insights into Carbon Utilization and Element Cycling Functions of Hydrothermarchaeota in Hydrothermal Sediment.</title>
        <authorList>
            <person name="Zhou Z."/>
            <person name="Liu Y."/>
            <person name="Xu W."/>
            <person name="Pan J."/>
            <person name="Luo Z.H."/>
            <person name="Li M."/>
        </authorList>
    </citation>
    <scope>NUCLEOTIDE SEQUENCE [LARGE SCALE GENOMIC DNA]</scope>
    <source>
        <strain evidence="2">SpSt-477</strain>
    </source>
</reference>
<dbReference type="Pfam" id="PF14371">
    <property type="entry name" value="DUF4412"/>
    <property type="match status" value="1"/>
</dbReference>
<gene>
    <name evidence="2" type="ORF">ENS29_00710</name>
</gene>
<evidence type="ECO:0000313" key="2">
    <source>
        <dbReference type="EMBL" id="HGU31358.1"/>
    </source>
</evidence>
<comment type="caution">
    <text evidence="2">The sequence shown here is derived from an EMBL/GenBank/DDBJ whole genome shotgun (WGS) entry which is preliminary data.</text>
</comment>
<protein>
    <submittedName>
        <fullName evidence="2">DUF4412 domain-containing protein</fullName>
    </submittedName>
</protein>
<evidence type="ECO:0000259" key="1">
    <source>
        <dbReference type="Pfam" id="PF14371"/>
    </source>
</evidence>
<organism evidence="2">
    <name type="scientific">Desulfatirhabdium butyrativorans</name>
    <dbReference type="NCBI Taxonomy" id="340467"/>
    <lineage>
        <taxon>Bacteria</taxon>
        <taxon>Pseudomonadati</taxon>
        <taxon>Thermodesulfobacteriota</taxon>
        <taxon>Desulfobacteria</taxon>
        <taxon>Desulfobacterales</taxon>
        <taxon>Desulfatirhabdiaceae</taxon>
        <taxon>Desulfatirhabdium</taxon>
    </lineage>
</organism>
<dbReference type="InterPro" id="IPR025524">
    <property type="entry name" value="DUF4412"/>
</dbReference>
<sequence length="277" mass="31059">MGHGCRHPRAMKPSRRPGDLGLFCDALEPLTGPLLCNGEDMKTCYCAALLLVCLTMVAYPASDGCCGYVWEVRRETYGMPGREDGIQQIRNFLDDGYLRSEHDGIVTIMDFPKRTVYHIDPVNKVYRQLDMRTMERADMAGRKRNAVLGRLADRVAGEARIETTDEVRTIQGYRCRKVVMHAGMVADGEYWISKDVPYCAEIFAIARQIARAFEENPNLKSANVLSLMLQLDGFPVQSETHAMGGRTVSTLQRISQQNLGKDLFTVPSGYKQVDSLP</sequence>
<accession>A0A7C4RSF5</accession>
<dbReference type="AlphaFoldDB" id="A0A7C4RSF5"/>
<proteinExistence type="predicted"/>